<dbReference type="Proteomes" id="UP000242877">
    <property type="component" value="Unassembled WGS sequence"/>
</dbReference>
<comment type="caution">
    <text evidence="1">The sequence shown here is derived from an EMBL/GenBank/DDBJ whole genome shotgun (WGS) entry which is preliminary data.</text>
</comment>
<dbReference type="EMBL" id="AZGZ01000006">
    <property type="protein sequence ID" value="KZZ94669.1"/>
    <property type="molecule type" value="Genomic_DNA"/>
</dbReference>
<protein>
    <submittedName>
        <fullName evidence="1">Uncharacterized protein</fullName>
    </submittedName>
</protein>
<dbReference type="AlphaFoldDB" id="A0A168B1Q8"/>
<evidence type="ECO:0000313" key="2">
    <source>
        <dbReference type="Proteomes" id="UP000242877"/>
    </source>
</evidence>
<evidence type="ECO:0000313" key="1">
    <source>
        <dbReference type="EMBL" id="KZZ94669.1"/>
    </source>
</evidence>
<dbReference type="VEuPathDB" id="FungiDB:AAP_01969"/>
<name>A0A168B1Q8_9EURO</name>
<gene>
    <name evidence="1" type="ORF">AAP_01969</name>
</gene>
<accession>A0A168B1Q8</accession>
<sequence length="76" mass="8476">MMLTLTDIARERPGSAHRCCNCRSDPNPDVYMGRGRARNLELAHQMRLGWAQDHSINDAVITFQWVAKAGLGLPAL</sequence>
<keyword evidence="2" id="KW-1185">Reference proteome</keyword>
<reference evidence="1 2" key="1">
    <citation type="journal article" date="2016" name="Genome Biol. Evol.">
        <title>Divergent and convergent evolution of fungal pathogenicity.</title>
        <authorList>
            <person name="Shang Y."/>
            <person name="Xiao G."/>
            <person name="Zheng P."/>
            <person name="Cen K."/>
            <person name="Zhan S."/>
            <person name="Wang C."/>
        </authorList>
    </citation>
    <scope>NUCLEOTIDE SEQUENCE [LARGE SCALE GENOMIC DNA]</scope>
    <source>
        <strain evidence="1 2">ARSEF 7405</strain>
    </source>
</reference>
<proteinExistence type="predicted"/>
<organism evidence="1 2">
    <name type="scientific">Ascosphaera apis ARSEF 7405</name>
    <dbReference type="NCBI Taxonomy" id="392613"/>
    <lineage>
        <taxon>Eukaryota</taxon>
        <taxon>Fungi</taxon>
        <taxon>Dikarya</taxon>
        <taxon>Ascomycota</taxon>
        <taxon>Pezizomycotina</taxon>
        <taxon>Eurotiomycetes</taxon>
        <taxon>Eurotiomycetidae</taxon>
        <taxon>Onygenales</taxon>
        <taxon>Ascosphaeraceae</taxon>
        <taxon>Ascosphaera</taxon>
    </lineage>
</organism>